<sequence>MTEMTRPGETSNGRRYPSKPCGAGFPPVLPLMPAGNRQEPYDRNELSYAESARLTRATMAAEAAIVAARDGIREAHRRLITAWHRGETAVRRVEEYAAEHRHGEAGRSRRRVLDRHACDGAEDRRARPRWLSWWLVWPLILISATYDTAFFAGTFQTALDVPEDAPWWHTGISYIPGFGIAMALILAGSWLAVPLLRHRNRAERRPTRGRLDWRVVLSRTFLRWRPSVETRRPGDLPWPSWPLPVAFLLALVGVLGSWAWLRGDALLDDRLRGPLAALLVLLTVSAVAFKASAHNPFKDRDTESRVGLAKSGADLTRLESQARAELSEHTTAWQDFHAAVEDAAADSRRHVVQAWAEIADERGRHGLTGPIAPRFASADGEGVIFEGLLPAPAVRSLVLGDAGEAVERYRPSLLEERLTAALRAATGQLALAMQPPGEGLR</sequence>
<evidence type="ECO:0000313" key="3">
    <source>
        <dbReference type="EMBL" id="SNY55427.1"/>
    </source>
</evidence>
<gene>
    <name evidence="3" type="ORF">SAMN05421748_116138</name>
</gene>
<reference evidence="4" key="1">
    <citation type="submission" date="2017-09" db="EMBL/GenBank/DDBJ databases">
        <authorList>
            <person name="Varghese N."/>
            <person name="Submissions S."/>
        </authorList>
    </citation>
    <scope>NUCLEOTIDE SEQUENCE [LARGE SCALE GENOMIC DNA]</scope>
    <source>
        <strain evidence="4">CGMCC 4.6857</strain>
    </source>
</reference>
<dbReference type="RefSeq" id="WP_097324165.1">
    <property type="nucleotide sequence ID" value="NZ_OBDY01000016.1"/>
</dbReference>
<dbReference type="Proteomes" id="UP000219612">
    <property type="component" value="Unassembled WGS sequence"/>
</dbReference>
<dbReference type="EMBL" id="OBDY01000016">
    <property type="protein sequence ID" value="SNY55427.1"/>
    <property type="molecule type" value="Genomic_DNA"/>
</dbReference>
<dbReference type="AlphaFoldDB" id="A0A285J6B7"/>
<accession>A0A285J6B7</accession>
<proteinExistence type="predicted"/>
<evidence type="ECO:0000256" key="2">
    <source>
        <dbReference type="SAM" id="Phobius"/>
    </source>
</evidence>
<dbReference type="OrthoDB" id="3345261at2"/>
<keyword evidence="2" id="KW-0812">Transmembrane</keyword>
<keyword evidence="2" id="KW-1133">Transmembrane helix</keyword>
<name>A0A285J6B7_9ACTN</name>
<feature type="region of interest" description="Disordered" evidence="1">
    <location>
        <begin position="1"/>
        <end position="24"/>
    </location>
</feature>
<feature type="transmembrane region" description="Helical" evidence="2">
    <location>
        <begin position="273"/>
        <end position="291"/>
    </location>
</feature>
<protein>
    <submittedName>
        <fullName evidence="3">Uncharacterized protein</fullName>
    </submittedName>
</protein>
<keyword evidence="4" id="KW-1185">Reference proteome</keyword>
<evidence type="ECO:0000313" key="4">
    <source>
        <dbReference type="Proteomes" id="UP000219612"/>
    </source>
</evidence>
<feature type="transmembrane region" description="Helical" evidence="2">
    <location>
        <begin position="131"/>
        <end position="152"/>
    </location>
</feature>
<evidence type="ECO:0000256" key="1">
    <source>
        <dbReference type="SAM" id="MobiDB-lite"/>
    </source>
</evidence>
<feature type="transmembrane region" description="Helical" evidence="2">
    <location>
        <begin position="172"/>
        <end position="196"/>
    </location>
</feature>
<keyword evidence="2" id="KW-0472">Membrane</keyword>
<organism evidence="3 4">
    <name type="scientific">Paractinoplanes atraurantiacus</name>
    <dbReference type="NCBI Taxonomy" id="1036182"/>
    <lineage>
        <taxon>Bacteria</taxon>
        <taxon>Bacillati</taxon>
        <taxon>Actinomycetota</taxon>
        <taxon>Actinomycetes</taxon>
        <taxon>Micromonosporales</taxon>
        <taxon>Micromonosporaceae</taxon>
        <taxon>Paractinoplanes</taxon>
    </lineage>
</organism>
<feature type="transmembrane region" description="Helical" evidence="2">
    <location>
        <begin position="241"/>
        <end position="261"/>
    </location>
</feature>